<keyword evidence="4" id="KW-0732">Signal</keyword>
<dbReference type="SUPFAM" id="SSF51126">
    <property type="entry name" value="Pectin lyase-like"/>
    <property type="match status" value="1"/>
</dbReference>
<feature type="region of interest" description="Disordered" evidence="3">
    <location>
        <begin position="207"/>
        <end position="232"/>
    </location>
</feature>
<keyword evidence="2" id="KW-0325">Glycoprotein</keyword>
<gene>
    <name evidence="5" type="ORF">K469DRAFT_583730</name>
</gene>
<feature type="chain" id="PRO_5025594918" evidence="4">
    <location>
        <begin position="21"/>
        <end position="839"/>
    </location>
</feature>
<keyword evidence="1" id="KW-0479">Metal-binding</keyword>
<dbReference type="GO" id="GO:0016829">
    <property type="term" value="F:lyase activity"/>
    <property type="evidence" value="ECO:0007669"/>
    <property type="project" value="UniProtKB-KW"/>
</dbReference>
<dbReference type="InterPro" id="IPR012334">
    <property type="entry name" value="Pectin_lyas_fold"/>
</dbReference>
<reference evidence="5" key="1">
    <citation type="journal article" date="2020" name="Stud. Mycol.">
        <title>101 Dothideomycetes genomes: a test case for predicting lifestyles and emergence of pathogens.</title>
        <authorList>
            <person name="Haridas S."/>
            <person name="Albert R."/>
            <person name="Binder M."/>
            <person name="Bloem J."/>
            <person name="Labutti K."/>
            <person name="Salamov A."/>
            <person name="Andreopoulos B."/>
            <person name="Baker S."/>
            <person name="Barry K."/>
            <person name="Bills G."/>
            <person name="Bluhm B."/>
            <person name="Cannon C."/>
            <person name="Castanera R."/>
            <person name="Culley D."/>
            <person name="Daum C."/>
            <person name="Ezra D."/>
            <person name="Gonzalez J."/>
            <person name="Henrissat B."/>
            <person name="Kuo A."/>
            <person name="Liang C."/>
            <person name="Lipzen A."/>
            <person name="Lutzoni F."/>
            <person name="Magnuson J."/>
            <person name="Mondo S."/>
            <person name="Nolan M."/>
            <person name="Ohm R."/>
            <person name="Pangilinan J."/>
            <person name="Park H.-J."/>
            <person name="Ramirez L."/>
            <person name="Alfaro M."/>
            <person name="Sun H."/>
            <person name="Tritt A."/>
            <person name="Yoshinaga Y."/>
            <person name="Zwiers L.-H."/>
            <person name="Turgeon B."/>
            <person name="Goodwin S."/>
            <person name="Spatafora J."/>
            <person name="Crous P."/>
            <person name="Grigoriev I."/>
        </authorList>
    </citation>
    <scope>NUCLEOTIDE SEQUENCE</scope>
    <source>
        <strain evidence="5">CBS 207.26</strain>
    </source>
</reference>
<feature type="signal peptide" evidence="4">
    <location>
        <begin position="1"/>
        <end position="20"/>
    </location>
</feature>
<dbReference type="PANTHER" id="PTHR42970:SF1">
    <property type="entry name" value="PECTATE LYASE C-RELATED"/>
    <property type="match status" value="1"/>
</dbReference>
<dbReference type="Gene3D" id="2.160.20.10">
    <property type="entry name" value="Single-stranded right-handed beta-helix, Pectin lyase-like"/>
    <property type="match status" value="1"/>
</dbReference>
<dbReference type="InterPro" id="IPR052063">
    <property type="entry name" value="Polysaccharide_Lyase_1"/>
</dbReference>
<dbReference type="Proteomes" id="UP000800200">
    <property type="component" value="Unassembled WGS sequence"/>
</dbReference>
<protein>
    <submittedName>
        <fullName evidence="5">Polysaccharide lyase family 1 protein</fullName>
    </submittedName>
</protein>
<evidence type="ECO:0000256" key="1">
    <source>
        <dbReference type="ARBA" id="ARBA00022723"/>
    </source>
</evidence>
<evidence type="ECO:0000313" key="5">
    <source>
        <dbReference type="EMBL" id="KAF2183306.1"/>
    </source>
</evidence>
<organism evidence="5 6">
    <name type="scientific">Zopfia rhizophila CBS 207.26</name>
    <dbReference type="NCBI Taxonomy" id="1314779"/>
    <lineage>
        <taxon>Eukaryota</taxon>
        <taxon>Fungi</taxon>
        <taxon>Dikarya</taxon>
        <taxon>Ascomycota</taxon>
        <taxon>Pezizomycotina</taxon>
        <taxon>Dothideomycetes</taxon>
        <taxon>Dothideomycetes incertae sedis</taxon>
        <taxon>Zopfiaceae</taxon>
        <taxon>Zopfia</taxon>
    </lineage>
</organism>
<dbReference type="PANTHER" id="PTHR42970">
    <property type="entry name" value="PECTATE LYASE C-RELATED"/>
    <property type="match status" value="1"/>
</dbReference>
<proteinExistence type="predicted"/>
<name>A0A6A6E070_9PEZI</name>
<dbReference type="OrthoDB" id="302705at2759"/>
<feature type="compositionally biased region" description="Polar residues" evidence="3">
    <location>
        <begin position="223"/>
        <end position="232"/>
    </location>
</feature>
<evidence type="ECO:0000313" key="6">
    <source>
        <dbReference type="Proteomes" id="UP000800200"/>
    </source>
</evidence>
<evidence type="ECO:0000256" key="4">
    <source>
        <dbReference type="SAM" id="SignalP"/>
    </source>
</evidence>
<keyword evidence="6" id="KW-1185">Reference proteome</keyword>
<dbReference type="AlphaFoldDB" id="A0A6A6E070"/>
<keyword evidence="5" id="KW-0456">Lyase</keyword>
<evidence type="ECO:0000256" key="3">
    <source>
        <dbReference type="SAM" id="MobiDB-lite"/>
    </source>
</evidence>
<dbReference type="GO" id="GO:0046872">
    <property type="term" value="F:metal ion binding"/>
    <property type="evidence" value="ECO:0007669"/>
    <property type="project" value="UniProtKB-KW"/>
</dbReference>
<dbReference type="InterPro" id="IPR011050">
    <property type="entry name" value="Pectin_lyase_fold/virulence"/>
</dbReference>
<sequence length="839" mass="90587">MPLPYSWLFAFLYALAAALAAPLKVRLNPANVNNANQPEPDYTTWTISQASSSTITIGNVTLSLLAPDGTILSGGSNKLVLTRVTSSLGERIIGQGISTSSTAGGPISLTVRGLPAGNHNLLAYHNAWDNLPEATNISVSVDGNRTSQNQLQTIRSDNIWDASASYVNLSLSSADQIVNITYAPFPSNLADSRVFLNAFELDTANIKDQPSFPSPSHRDEHTTGSSVDRINASWKTPRSAGNASYPRYDVYFAGGTPDNLAKLSSAQAENTVTFSRTIKTVHLSSLETYYWRVDSISQLGRVDMGRIWTFRLRQLAFPGAEGYGRFARGGRGGKIVKVTRLDDYDSASSPIEGTIRHALTAVSGPRTVIFDIGGVITLTSRLTIRDNYITVAGQTAPGKGIAIRGWPIGLSGASDVIIRHLRVRPGKIFNRTIDGMGMQGSNHAIFDRCSVGWAIDECFSSRSAANITLQRSMISEPLNIAGHQNYPAGKAHGFAASIGGDVGSFHHNLIAHAWGRSWSMAGGLDAAGYFAGKLDIRNNVVFNFGERVTDGGAHQTNFVSNYYKPGPSSLVRFALKAQYEDDMPGQQQYYCAGNSMPGFFKQGEQQIVDVQGNETDANVIGACWAKITISPEPIYQKFVLEPFFESFVQTQSSTEAYKRVLSDSGAQQPMQDAHDRRIIFEVVNGTTTYNGSVSGLQGIIDNEADVGGLEEFPEVRREQQWDTDGDGIADWWDGSNGGDPGWTALDGYLNFMADPHVFVAPGASLSIDLQQYSSGFVKPVHYTAEAERGDVEVKGTTASYTAAGLNSGVDIILIRITDSEGSSWKRTIGVAIFEGAQAN</sequence>
<dbReference type="EMBL" id="ML994643">
    <property type="protein sequence ID" value="KAF2183306.1"/>
    <property type="molecule type" value="Genomic_DNA"/>
</dbReference>
<evidence type="ECO:0000256" key="2">
    <source>
        <dbReference type="ARBA" id="ARBA00023180"/>
    </source>
</evidence>
<accession>A0A6A6E070</accession>